<name>A0AAV1R8P4_9ROSI</name>
<dbReference type="AlphaFoldDB" id="A0AAV1R8P4"/>
<sequence>MQGKSGEILDKSDWAALGNADSLKDPGKDTKMPHHILKRIKVLRLIKEIIQEIMEQGTRIIINQAKALHDGVLWGWLCEKLNCWDYKRLGLRATREYNMFSAPCSSVAIVLPEAYAQTTRVFFHA</sequence>
<dbReference type="EMBL" id="CAWUPB010000913">
    <property type="protein sequence ID" value="CAK7329189.1"/>
    <property type="molecule type" value="Genomic_DNA"/>
</dbReference>
<dbReference type="Proteomes" id="UP001314170">
    <property type="component" value="Unassembled WGS sequence"/>
</dbReference>
<protein>
    <submittedName>
        <fullName evidence="1">Uncharacterized protein</fullName>
    </submittedName>
</protein>
<gene>
    <name evidence="1" type="ORF">DCAF_LOCUS6937</name>
</gene>
<comment type="caution">
    <text evidence="1">The sequence shown here is derived from an EMBL/GenBank/DDBJ whole genome shotgun (WGS) entry which is preliminary data.</text>
</comment>
<accession>A0AAV1R8P4</accession>
<evidence type="ECO:0000313" key="1">
    <source>
        <dbReference type="EMBL" id="CAK7329189.1"/>
    </source>
</evidence>
<reference evidence="1 2" key="1">
    <citation type="submission" date="2024-01" db="EMBL/GenBank/DDBJ databases">
        <authorList>
            <person name="Waweru B."/>
        </authorList>
    </citation>
    <scope>NUCLEOTIDE SEQUENCE [LARGE SCALE GENOMIC DNA]</scope>
</reference>
<organism evidence="1 2">
    <name type="scientific">Dovyalis caffra</name>
    <dbReference type="NCBI Taxonomy" id="77055"/>
    <lineage>
        <taxon>Eukaryota</taxon>
        <taxon>Viridiplantae</taxon>
        <taxon>Streptophyta</taxon>
        <taxon>Embryophyta</taxon>
        <taxon>Tracheophyta</taxon>
        <taxon>Spermatophyta</taxon>
        <taxon>Magnoliopsida</taxon>
        <taxon>eudicotyledons</taxon>
        <taxon>Gunneridae</taxon>
        <taxon>Pentapetalae</taxon>
        <taxon>rosids</taxon>
        <taxon>fabids</taxon>
        <taxon>Malpighiales</taxon>
        <taxon>Salicaceae</taxon>
        <taxon>Flacourtieae</taxon>
        <taxon>Dovyalis</taxon>
    </lineage>
</organism>
<proteinExistence type="predicted"/>
<keyword evidence="2" id="KW-1185">Reference proteome</keyword>
<evidence type="ECO:0000313" key="2">
    <source>
        <dbReference type="Proteomes" id="UP001314170"/>
    </source>
</evidence>